<dbReference type="EMBL" id="CBTN010000001">
    <property type="protein sequence ID" value="CDH48631.1"/>
    <property type="molecule type" value="Genomic_DNA"/>
</dbReference>
<evidence type="ECO:0000313" key="1">
    <source>
        <dbReference type="EMBL" id="CDH48631.1"/>
    </source>
</evidence>
<name>A0A068RI59_9FUNG</name>
<gene>
    <name evidence="1" type="ORF">LCOR_00407.1</name>
</gene>
<comment type="caution">
    <text evidence="1">The sequence shown here is derived from an EMBL/GenBank/DDBJ whole genome shotgun (WGS) entry which is preliminary data.</text>
</comment>
<evidence type="ECO:0000313" key="2">
    <source>
        <dbReference type="Proteomes" id="UP000027586"/>
    </source>
</evidence>
<keyword evidence="2" id="KW-1185">Reference proteome</keyword>
<dbReference type="VEuPathDB" id="FungiDB:LCOR_00407.1"/>
<dbReference type="AlphaFoldDB" id="A0A068RI59"/>
<organism evidence="1 2">
    <name type="scientific">Lichtheimia corymbifera JMRC:FSU:9682</name>
    <dbReference type="NCBI Taxonomy" id="1263082"/>
    <lineage>
        <taxon>Eukaryota</taxon>
        <taxon>Fungi</taxon>
        <taxon>Fungi incertae sedis</taxon>
        <taxon>Mucoromycota</taxon>
        <taxon>Mucoromycotina</taxon>
        <taxon>Mucoromycetes</taxon>
        <taxon>Mucorales</taxon>
        <taxon>Lichtheimiaceae</taxon>
        <taxon>Lichtheimia</taxon>
    </lineage>
</organism>
<dbReference type="Proteomes" id="UP000027586">
    <property type="component" value="Unassembled WGS sequence"/>
</dbReference>
<reference evidence="1" key="1">
    <citation type="submission" date="2013-08" db="EMBL/GenBank/DDBJ databases">
        <title>Gene expansion shapes genome architecture in the human pathogen Lichtheimia corymbifera: an evolutionary genomics analysis in the ancient terrestrial Mucorales (Mucoromycotina).</title>
        <authorList>
            <person name="Schwartze V.U."/>
            <person name="Winter S."/>
            <person name="Shelest E."/>
            <person name="Marcet-Houben M."/>
            <person name="Horn F."/>
            <person name="Wehner S."/>
            <person name="Hoffmann K."/>
            <person name="Riege K."/>
            <person name="Sammeth M."/>
            <person name="Nowrousian M."/>
            <person name="Valiante V."/>
            <person name="Linde J."/>
            <person name="Jacobsen I.D."/>
            <person name="Marz M."/>
            <person name="Brakhage A.A."/>
            <person name="Gabaldon T."/>
            <person name="Bocker S."/>
            <person name="Voigt K."/>
        </authorList>
    </citation>
    <scope>NUCLEOTIDE SEQUENCE [LARGE SCALE GENOMIC DNA]</scope>
    <source>
        <strain evidence="1">FSU 9682</strain>
    </source>
</reference>
<protein>
    <submittedName>
        <fullName evidence="1">Uncharacterized protein</fullName>
    </submittedName>
</protein>
<sequence>MDAIKSSDEISWNVALVTWRVIRMNDHMNTAEDDDDGLDGMDYILAKGALQPWMLSGYSSQIMQQSWLWRQQPRIQCWLHSIIPVDST</sequence>
<accession>A0A068RI59</accession>
<proteinExistence type="predicted"/>